<name>F7ZJL2_ROSLO</name>
<accession>F7ZJL2</accession>
<evidence type="ECO:0000256" key="1">
    <source>
        <dbReference type="SAM" id="MobiDB-lite"/>
    </source>
</evidence>
<dbReference type="RefSeq" id="WP_013961771.1">
    <property type="nucleotide sequence ID" value="NC_015730.1"/>
</dbReference>
<feature type="transmembrane region" description="Helical" evidence="2">
    <location>
        <begin position="50"/>
        <end position="75"/>
    </location>
</feature>
<reference evidence="3 4" key="1">
    <citation type="journal article" date="2011" name="BMC Genomics">
        <title>Comparative genome analysis and genome-guided physiological analysis of Roseobacter litoralis.</title>
        <authorList>
            <person name="Kalhoefer D."/>
            <person name="Thole S."/>
            <person name="Voget S."/>
            <person name="Lehmann R."/>
            <person name="Liesegang H."/>
            <person name="Wollher A."/>
            <person name="Daniel R."/>
            <person name="Simon M."/>
            <person name="Brinkhoff T."/>
        </authorList>
    </citation>
    <scope>NUCLEOTIDE SEQUENCE [LARGE SCALE GENOMIC DNA]</scope>
    <source>
        <strain evidence="4">ATCC 49566 / DSM 6996 / JCM 21268 / NBRC 15278 / OCh 149</strain>
    </source>
</reference>
<dbReference type="STRING" id="391595.RLO149_c018540"/>
<evidence type="ECO:0000313" key="3">
    <source>
        <dbReference type="EMBL" id="AEI93843.1"/>
    </source>
</evidence>
<proteinExistence type="predicted"/>
<keyword evidence="2" id="KW-0812">Transmembrane</keyword>
<evidence type="ECO:0000256" key="2">
    <source>
        <dbReference type="SAM" id="Phobius"/>
    </source>
</evidence>
<dbReference type="HOGENOM" id="CLU_2083111_0_0_5"/>
<sequence length="117" mass="12820">MAGNEIDTHATLNDLRTPRANDGGREALLVGFLSAVGLMVFFGANDVSSMPLFAKTVVCLFLPLVLAFTTMTFVASVQSARRAKRAEAARQNDTARKEKQIAEAKARGDFDRWNKDE</sequence>
<keyword evidence="2" id="KW-1133">Transmembrane helix</keyword>
<evidence type="ECO:0008006" key="5">
    <source>
        <dbReference type="Google" id="ProtNLM"/>
    </source>
</evidence>
<organism evidence="3 4">
    <name type="scientific">Roseobacter litoralis (strain ATCC 49566 / DSM 6996 / JCM 21268 / NBRC 15278 / OCh 149)</name>
    <dbReference type="NCBI Taxonomy" id="391595"/>
    <lineage>
        <taxon>Bacteria</taxon>
        <taxon>Pseudomonadati</taxon>
        <taxon>Pseudomonadota</taxon>
        <taxon>Alphaproteobacteria</taxon>
        <taxon>Rhodobacterales</taxon>
        <taxon>Roseobacteraceae</taxon>
        <taxon>Roseobacter</taxon>
    </lineage>
</organism>
<protein>
    <recommendedName>
        <fullName evidence="5">Integral membrane protein</fullName>
    </recommendedName>
</protein>
<evidence type="ECO:0000313" key="4">
    <source>
        <dbReference type="Proteomes" id="UP000001353"/>
    </source>
</evidence>
<dbReference type="AlphaFoldDB" id="F7ZJL2"/>
<dbReference type="EMBL" id="CP002623">
    <property type="protein sequence ID" value="AEI93843.1"/>
    <property type="molecule type" value="Genomic_DNA"/>
</dbReference>
<dbReference type="OrthoDB" id="7866135at2"/>
<keyword evidence="4" id="KW-1185">Reference proteome</keyword>
<dbReference type="KEGG" id="rli:RLO149_c018540"/>
<gene>
    <name evidence="3" type="ordered locus">RLO149_c018540</name>
</gene>
<feature type="region of interest" description="Disordered" evidence="1">
    <location>
        <begin position="87"/>
        <end position="117"/>
    </location>
</feature>
<dbReference type="Proteomes" id="UP000001353">
    <property type="component" value="Chromosome"/>
</dbReference>
<feature type="transmembrane region" description="Helical" evidence="2">
    <location>
        <begin position="27"/>
        <end position="44"/>
    </location>
</feature>
<keyword evidence="2" id="KW-0472">Membrane</keyword>